<feature type="compositionally biased region" description="Basic residues" evidence="1">
    <location>
        <begin position="31"/>
        <end position="41"/>
    </location>
</feature>
<evidence type="ECO:0000256" key="1">
    <source>
        <dbReference type="SAM" id="MobiDB-lite"/>
    </source>
</evidence>
<dbReference type="EMBL" id="BT087718">
    <property type="protein sequence ID" value="ACR38071.1"/>
    <property type="molecule type" value="mRNA"/>
</dbReference>
<dbReference type="OrthoDB" id="1858978at2759"/>
<proteinExistence type="evidence at transcript level"/>
<dbReference type="GeneID" id="107521949"/>
<feature type="region of interest" description="Disordered" evidence="1">
    <location>
        <begin position="26"/>
        <end position="104"/>
    </location>
</feature>
<dbReference type="RefSeq" id="NP_001308646.1">
    <property type="nucleotide sequence ID" value="NM_001321717.1"/>
</dbReference>
<dbReference type="KEGG" id="zma:107521949"/>
<feature type="compositionally biased region" description="Basic residues" evidence="1">
    <location>
        <begin position="78"/>
        <end position="104"/>
    </location>
</feature>
<dbReference type="AlphaFoldDB" id="C4JA71"/>
<organism evidence="2">
    <name type="scientific">Zea mays</name>
    <name type="common">Maize</name>
    <dbReference type="NCBI Taxonomy" id="4577"/>
    <lineage>
        <taxon>Eukaryota</taxon>
        <taxon>Viridiplantae</taxon>
        <taxon>Streptophyta</taxon>
        <taxon>Embryophyta</taxon>
        <taxon>Tracheophyta</taxon>
        <taxon>Spermatophyta</taxon>
        <taxon>Magnoliopsida</taxon>
        <taxon>Liliopsida</taxon>
        <taxon>Poales</taxon>
        <taxon>Poaceae</taxon>
        <taxon>PACMAD clade</taxon>
        <taxon>Panicoideae</taxon>
        <taxon>Andropogonodae</taxon>
        <taxon>Andropogoneae</taxon>
        <taxon>Tripsacinae</taxon>
        <taxon>Zea</taxon>
    </lineage>
</organism>
<protein>
    <submittedName>
        <fullName evidence="2">Uncharacterized protein</fullName>
    </submittedName>
</protein>
<accession>C4JA71</accession>
<sequence length="135" mass="14665">MEGPAPGELVAAAGVGPAGGVLAVAPVHAPGRPRRHGAVRRRGGELAPGGGAHAHADGERPLPPRGIQPRSLLPQPAGRRRRQQPRRRRRAPPRRRPPGLLRHPGRLQHRLGELLLLRRARQERALPVICLCLCW</sequence>
<name>C4JA71_MAIZE</name>
<evidence type="ECO:0000313" key="2">
    <source>
        <dbReference type="EMBL" id="ACR38071.1"/>
    </source>
</evidence>
<reference evidence="2" key="1">
    <citation type="journal article" date="2009" name="PLoS Genet.">
        <title>Sequencing, mapping, and analysis of 27,455 maize full-length cDNAs.</title>
        <authorList>
            <person name="Soderlund C."/>
            <person name="Descour A."/>
            <person name="Kudrna D."/>
            <person name="Bomhoff M."/>
            <person name="Boyd L."/>
            <person name="Currie J."/>
            <person name="Angelova A."/>
            <person name="Collura K."/>
            <person name="Wissotski M."/>
            <person name="Ashley E."/>
            <person name="Morrow D."/>
            <person name="Fernandes J."/>
            <person name="Walbot V."/>
            <person name="Yu Y."/>
        </authorList>
    </citation>
    <scope>NUCLEOTIDE SEQUENCE</scope>
    <source>
        <strain evidence="2">B73</strain>
    </source>
</reference>